<protein>
    <submittedName>
        <fullName evidence="2">Uncharacterized protein</fullName>
    </submittedName>
</protein>
<proteinExistence type="predicted"/>
<sequence>MISGFQALRQARAPVAGGRPSLKLQRGINRGLLFVACNLTRGGKRIDDDDDDDDDDESDDDKYNDDADGDEMKMVMMI</sequence>
<keyword evidence="3" id="KW-1185">Reference proteome</keyword>
<dbReference type="AlphaFoldDB" id="A0AAV3YTN4"/>
<accession>A0AAV3YTN4</accession>
<reference evidence="2 3" key="1">
    <citation type="journal article" date="2021" name="Elife">
        <title>Chloroplast acquisition without the gene transfer in kleptoplastic sea slugs, Plakobranchus ocellatus.</title>
        <authorList>
            <person name="Maeda T."/>
            <person name="Takahashi S."/>
            <person name="Yoshida T."/>
            <person name="Shimamura S."/>
            <person name="Takaki Y."/>
            <person name="Nagai Y."/>
            <person name="Toyoda A."/>
            <person name="Suzuki Y."/>
            <person name="Arimoto A."/>
            <person name="Ishii H."/>
            <person name="Satoh N."/>
            <person name="Nishiyama T."/>
            <person name="Hasebe M."/>
            <person name="Maruyama T."/>
            <person name="Minagawa J."/>
            <person name="Obokata J."/>
            <person name="Shigenobu S."/>
        </authorList>
    </citation>
    <scope>NUCLEOTIDE SEQUENCE [LARGE SCALE GENOMIC DNA]</scope>
</reference>
<dbReference type="Proteomes" id="UP000735302">
    <property type="component" value="Unassembled WGS sequence"/>
</dbReference>
<feature type="region of interest" description="Disordered" evidence="1">
    <location>
        <begin position="1"/>
        <end position="20"/>
    </location>
</feature>
<gene>
    <name evidence="2" type="ORF">PoB_001266500</name>
</gene>
<feature type="compositionally biased region" description="Acidic residues" evidence="1">
    <location>
        <begin position="48"/>
        <end position="69"/>
    </location>
</feature>
<evidence type="ECO:0000256" key="1">
    <source>
        <dbReference type="SAM" id="MobiDB-lite"/>
    </source>
</evidence>
<evidence type="ECO:0000313" key="2">
    <source>
        <dbReference type="EMBL" id="GFN86159.1"/>
    </source>
</evidence>
<feature type="region of interest" description="Disordered" evidence="1">
    <location>
        <begin position="42"/>
        <end position="72"/>
    </location>
</feature>
<name>A0AAV3YTN4_9GAST</name>
<organism evidence="2 3">
    <name type="scientific">Plakobranchus ocellatus</name>
    <dbReference type="NCBI Taxonomy" id="259542"/>
    <lineage>
        <taxon>Eukaryota</taxon>
        <taxon>Metazoa</taxon>
        <taxon>Spiralia</taxon>
        <taxon>Lophotrochozoa</taxon>
        <taxon>Mollusca</taxon>
        <taxon>Gastropoda</taxon>
        <taxon>Heterobranchia</taxon>
        <taxon>Euthyneura</taxon>
        <taxon>Panpulmonata</taxon>
        <taxon>Sacoglossa</taxon>
        <taxon>Placobranchoidea</taxon>
        <taxon>Plakobranchidae</taxon>
        <taxon>Plakobranchus</taxon>
    </lineage>
</organism>
<evidence type="ECO:0000313" key="3">
    <source>
        <dbReference type="Proteomes" id="UP000735302"/>
    </source>
</evidence>
<dbReference type="EMBL" id="BLXT01001496">
    <property type="protein sequence ID" value="GFN86159.1"/>
    <property type="molecule type" value="Genomic_DNA"/>
</dbReference>
<comment type="caution">
    <text evidence="2">The sequence shown here is derived from an EMBL/GenBank/DDBJ whole genome shotgun (WGS) entry which is preliminary data.</text>
</comment>